<reference evidence="2" key="1">
    <citation type="submission" date="2016-10" db="EMBL/GenBank/DDBJ databases">
        <authorList>
            <person name="Varghese N."/>
            <person name="Submissions S."/>
        </authorList>
    </citation>
    <scope>NUCLEOTIDE SEQUENCE [LARGE SCALE GENOMIC DNA]</scope>
    <source>
        <strain evidence="2">Gh-48</strain>
    </source>
</reference>
<dbReference type="EMBL" id="FOCL01000002">
    <property type="protein sequence ID" value="SEN07952.1"/>
    <property type="molecule type" value="Genomic_DNA"/>
</dbReference>
<dbReference type="AlphaFoldDB" id="A0A1H8DKV7"/>
<gene>
    <name evidence="1" type="ORF">SAMN05192574_102389</name>
</gene>
<dbReference type="STRING" id="551995.SAMN05192574_102389"/>
<protein>
    <submittedName>
        <fullName evidence="1">Uncharacterized protein</fullName>
    </submittedName>
</protein>
<evidence type="ECO:0000313" key="1">
    <source>
        <dbReference type="EMBL" id="SEN07952.1"/>
    </source>
</evidence>
<organism evidence="1 2">
    <name type="scientific">Mucilaginibacter gossypiicola</name>
    <dbReference type="NCBI Taxonomy" id="551995"/>
    <lineage>
        <taxon>Bacteria</taxon>
        <taxon>Pseudomonadati</taxon>
        <taxon>Bacteroidota</taxon>
        <taxon>Sphingobacteriia</taxon>
        <taxon>Sphingobacteriales</taxon>
        <taxon>Sphingobacteriaceae</taxon>
        <taxon>Mucilaginibacter</taxon>
    </lineage>
</organism>
<evidence type="ECO:0000313" key="2">
    <source>
        <dbReference type="Proteomes" id="UP000198942"/>
    </source>
</evidence>
<keyword evidence="2" id="KW-1185">Reference proteome</keyword>
<name>A0A1H8DKV7_9SPHI</name>
<accession>A0A1H8DKV7</accession>
<dbReference type="Proteomes" id="UP000198942">
    <property type="component" value="Unassembled WGS sequence"/>
</dbReference>
<proteinExistence type="predicted"/>
<sequence length="214" mass="24216">MDMKQHIVYTITKQTGGAADVKIVPETSPGVNGRTGITGGFRLFYMLPDNLANRSKEPDMDSYMSFVGKLTFLNENFFEWRYDGQILTETEIAQLVKIIQDHVEEWFEEEDNQPRLREEDLQDPESALYLSDEQLAAIMEHPLYDIAPYFLFGPADDLIGIVQNGEGFDIHINGTIAAYIKVPQLGGYQIVNGALSDPALTTEIVRRIRAIREL</sequence>